<name>A0ABS6N352_9RHOB</name>
<dbReference type="RefSeq" id="WP_217776303.1">
    <property type="nucleotide sequence ID" value="NZ_JAHRWL010000001.1"/>
</dbReference>
<sequence>MIDLETAFRHQATSCAALGSPFMGRLCTMLADNQPLTGAIAARCAAFGGDIGPAGHSLPLRIASGLHALVLSGEAPALAAVYPPNAPDDAALRDAVLAALAQFDPYLSDWIASPPQTNEIRRSAALIAGAQVAAERFALPVVLSELGASAGLNLNWDRYALDLPGARIGPDDAPVVLRPNWTGPLPPDAAPQVIERRGVDLMPIDAATDRGRLRLLSYLWPDQPHRLEMTNAALDLPIPGIDRGDAVDWLADRLDSAPDGALHLVQNTVAWQYFPADRQARGEALMQQAGRDATPTRPLAWLQMETDGDTTGGRGAALTLRLWPGDVTLMLGRGDFHGRWIDWQGA</sequence>
<dbReference type="EMBL" id="JAHRWL010000001">
    <property type="protein sequence ID" value="MBV2358441.1"/>
    <property type="molecule type" value="Genomic_DNA"/>
</dbReference>
<gene>
    <name evidence="1" type="ORF">KUH32_01520</name>
</gene>
<evidence type="ECO:0000313" key="1">
    <source>
        <dbReference type="EMBL" id="MBV2358441.1"/>
    </source>
</evidence>
<reference evidence="1" key="1">
    <citation type="submission" date="2021-06" db="EMBL/GenBank/DDBJ databases">
        <title>Thalassococcus sp. CAU 1522 isolated from sea sand, Republic of Korea.</title>
        <authorList>
            <person name="Kim W."/>
        </authorList>
    </citation>
    <scope>NUCLEOTIDE SEQUENCE</scope>
    <source>
        <strain evidence="1">CAU 1522</strain>
    </source>
</reference>
<dbReference type="Proteomes" id="UP001166293">
    <property type="component" value="Unassembled WGS sequence"/>
</dbReference>
<comment type="caution">
    <text evidence="1">The sequence shown here is derived from an EMBL/GenBank/DDBJ whole genome shotgun (WGS) entry which is preliminary data.</text>
</comment>
<accession>A0ABS6N352</accession>
<proteinExistence type="predicted"/>
<evidence type="ECO:0000313" key="2">
    <source>
        <dbReference type="Proteomes" id="UP001166293"/>
    </source>
</evidence>
<dbReference type="Pfam" id="PF10094">
    <property type="entry name" value="DUF2332"/>
    <property type="match status" value="1"/>
</dbReference>
<dbReference type="PIRSF" id="PIRSF012608">
    <property type="entry name" value="UCP012608"/>
    <property type="match status" value="1"/>
</dbReference>
<dbReference type="InterPro" id="IPR011200">
    <property type="entry name" value="UCP012608"/>
</dbReference>
<keyword evidence="2" id="KW-1185">Reference proteome</keyword>
<organism evidence="1 2">
    <name type="scientific">Thalassococcus arenae</name>
    <dbReference type="NCBI Taxonomy" id="2851652"/>
    <lineage>
        <taxon>Bacteria</taxon>
        <taxon>Pseudomonadati</taxon>
        <taxon>Pseudomonadota</taxon>
        <taxon>Alphaproteobacteria</taxon>
        <taxon>Rhodobacterales</taxon>
        <taxon>Roseobacteraceae</taxon>
        <taxon>Thalassococcus</taxon>
    </lineage>
</organism>
<protein>
    <submittedName>
        <fullName evidence="1">DUF2332 family protein</fullName>
    </submittedName>
</protein>